<accession>A0AA39CEE5</accession>
<gene>
    <name evidence="3" type="ORF">H2200_010527</name>
</gene>
<proteinExistence type="predicted"/>
<dbReference type="AlphaFoldDB" id="A0AA39CEE5"/>
<evidence type="ECO:0000256" key="2">
    <source>
        <dbReference type="SAM" id="Phobius"/>
    </source>
</evidence>
<comment type="caution">
    <text evidence="3">The sequence shown here is derived from an EMBL/GenBank/DDBJ whole genome shotgun (WGS) entry which is preliminary data.</text>
</comment>
<feature type="transmembrane region" description="Helical" evidence="2">
    <location>
        <begin position="364"/>
        <end position="387"/>
    </location>
</feature>
<feature type="region of interest" description="Disordered" evidence="1">
    <location>
        <begin position="92"/>
        <end position="111"/>
    </location>
</feature>
<protein>
    <recommendedName>
        <fullName evidence="5">Ankyrin repeat protein</fullName>
    </recommendedName>
</protein>
<evidence type="ECO:0008006" key="5">
    <source>
        <dbReference type="Google" id="ProtNLM"/>
    </source>
</evidence>
<dbReference type="Proteomes" id="UP001172673">
    <property type="component" value="Unassembled WGS sequence"/>
</dbReference>
<organism evidence="3 4">
    <name type="scientific">Cladophialophora chaetospira</name>
    <dbReference type="NCBI Taxonomy" id="386627"/>
    <lineage>
        <taxon>Eukaryota</taxon>
        <taxon>Fungi</taxon>
        <taxon>Dikarya</taxon>
        <taxon>Ascomycota</taxon>
        <taxon>Pezizomycotina</taxon>
        <taxon>Eurotiomycetes</taxon>
        <taxon>Chaetothyriomycetidae</taxon>
        <taxon>Chaetothyriales</taxon>
        <taxon>Herpotrichiellaceae</taxon>
        <taxon>Cladophialophora</taxon>
    </lineage>
</organism>
<evidence type="ECO:0000313" key="3">
    <source>
        <dbReference type="EMBL" id="KAJ9605137.1"/>
    </source>
</evidence>
<keyword evidence="2" id="KW-0812">Transmembrane</keyword>
<keyword evidence="2" id="KW-0472">Membrane</keyword>
<evidence type="ECO:0000313" key="4">
    <source>
        <dbReference type="Proteomes" id="UP001172673"/>
    </source>
</evidence>
<dbReference type="EMBL" id="JAPDRK010000017">
    <property type="protein sequence ID" value="KAJ9605137.1"/>
    <property type="molecule type" value="Genomic_DNA"/>
</dbReference>
<evidence type="ECO:0000256" key="1">
    <source>
        <dbReference type="SAM" id="MobiDB-lite"/>
    </source>
</evidence>
<keyword evidence="2" id="KW-1133">Transmembrane helix</keyword>
<keyword evidence="4" id="KW-1185">Reference proteome</keyword>
<dbReference type="InterPro" id="IPR036770">
    <property type="entry name" value="Ankyrin_rpt-contain_sf"/>
</dbReference>
<dbReference type="Gene3D" id="1.25.40.20">
    <property type="entry name" value="Ankyrin repeat-containing domain"/>
    <property type="match status" value="1"/>
</dbReference>
<name>A0AA39CEE5_9EURO</name>
<sequence length="458" mass="51342">MDDSTCKDIIVKSLLGDIFTLGHQVHDSTARVDTARVVSARESPLLSYAQNLALPHFKEDVTGAIGQWIEKLAEEPSDAQLHHYFSLIKYTDPPAPNPENETTSKLQKRESGELSRKQLDLLEVCKTRFIDLQLAWEREVQPDDSSYARPSFDSPMVSAGRYDCFRVSSVLLDAGAAIDGVSRLEHVGNPLFVAAWYGSDKIFLDLLRRGANINVRVPLYDTVLYCATLGAPQHVETLLKMGADTNVPDDMGLTIHYWAQRDNKIRRSMAPFAVQLEALRSPQSEFVDLQTRRDTVLRMAKDLRSRAKGLVTSNIYQLYHALFFSDTKEEATIIAESQIIRSDTGPISHWGTFCHICGKMYGTISGPATFVSIVWISITALIVAVMCQGHHLVVIPRKVWYTLPEGTVNEKGETLDQVLEPVQRYWETLDVTARKVQKTPGFDELVEDEESVATLEGE</sequence>
<reference evidence="3" key="1">
    <citation type="submission" date="2022-10" db="EMBL/GenBank/DDBJ databases">
        <title>Culturing micro-colonial fungi from biological soil crusts in the Mojave desert and describing Neophaeococcomyces mojavensis, and introducing the new genera and species Taxawa tesnikishii.</title>
        <authorList>
            <person name="Kurbessoian T."/>
            <person name="Stajich J.E."/>
        </authorList>
    </citation>
    <scope>NUCLEOTIDE SEQUENCE</scope>
    <source>
        <strain evidence="3">TK_41</strain>
    </source>
</reference>
<dbReference type="SUPFAM" id="SSF48403">
    <property type="entry name" value="Ankyrin repeat"/>
    <property type="match status" value="1"/>
</dbReference>